<evidence type="ECO:0000313" key="1">
    <source>
        <dbReference type="EMBL" id="KAJ9651358.1"/>
    </source>
</evidence>
<protein>
    <submittedName>
        <fullName evidence="1">Uncharacterized protein</fullName>
    </submittedName>
</protein>
<evidence type="ECO:0000313" key="2">
    <source>
        <dbReference type="Proteomes" id="UP001172386"/>
    </source>
</evidence>
<gene>
    <name evidence="1" type="ORF">H2198_009360</name>
</gene>
<comment type="caution">
    <text evidence="1">The sequence shown here is derived from an EMBL/GenBank/DDBJ whole genome shotgun (WGS) entry which is preliminary data.</text>
</comment>
<accession>A0ACC2ZUU7</accession>
<dbReference type="EMBL" id="JAPDRQ010000262">
    <property type="protein sequence ID" value="KAJ9651358.1"/>
    <property type="molecule type" value="Genomic_DNA"/>
</dbReference>
<keyword evidence="2" id="KW-1185">Reference proteome</keyword>
<name>A0ACC2ZUU7_9EURO</name>
<proteinExistence type="predicted"/>
<reference evidence="1" key="1">
    <citation type="submission" date="2022-10" db="EMBL/GenBank/DDBJ databases">
        <title>Culturing micro-colonial fungi from biological soil crusts in the Mojave desert and describing Neophaeococcomyces mojavensis, and introducing the new genera and species Taxawa tesnikishii.</title>
        <authorList>
            <person name="Kurbessoian T."/>
            <person name="Stajich J.E."/>
        </authorList>
    </citation>
    <scope>NUCLEOTIDE SEQUENCE</scope>
    <source>
        <strain evidence="1">JES_112</strain>
    </source>
</reference>
<sequence>MLQAEQSSNSQATTKRNDNGSKEERGAMSRRLAEMAEETMDTGSKSDRKLMSDAGFSDDLKQQLEERIAQTALNAQHQQTLSQVTMPSAAGKGTRDQAAAPIWTGNEALQDSALRMLDDSHKRIRMPARKPTLGSTTTNLRTSPKQKVSAADRLVNARDKTSMYALQQQNDMTEKEKEEMRKILKDRFSSGARPMPTTLQGLTSLANERIEDAIARGQFKNIQRGKGVNIERDHAANSPFLDTTEYFMNKIIQKQEIVPPWIEKQQELMKMVNTFRMRLRSDWRRHAARVIASKGGSVDEQVRRARAYALAEERVNPRPDIQKESMSSIDPAGNLTRITVEERIAAGVAPDPAEDPIEIKVTETVVPDAQADPKADTAAPAAENMITIQTSTPQPETLTAEATIVQPDHGIESHTAPSTPSQPVEEPILPMAYPFRDPDWERTELAYHTLAISEINALARSYNLMAPKIAQKPYYTLSRELNRCYADVAPALADAIRNRSVKGRVRVEVSMHKEGSILEKFQGTGHVARVRDEPEHRGYGFKEFWRDLFRKEDEEKRKQVV</sequence>
<organism evidence="1 2">
    <name type="scientific">Neophaeococcomyces mojaviensis</name>
    <dbReference type="NCBI Taxonomy" id="3383035"/>
    <lineage>
        <taxon>Eukaryota</taxon>
        <taxon>Fungi</taxon>
        <taxon>Dikarya</taxon>
        <taxon>Ascomycota</taxon>
        <taxon>Pezizomycotina</taxon>
        <taxon>Eurotiomycetes</taxon>
        <taxon>Chaetothyriomycetidae</taxon>
        <taxon>Chaetothyriales</taxon>
        <taxon>Chaetothyriales incertae sedis</taxon>
        <taxon>Neophaeococcomyces</taxon>
    </lineage>
</organism>
<dbReference type="Proteomes" id="UP001172386">
    <property type="component" value="Unassembled WGS sequence"/>
</dbReference>